<keyword evidence="1" id="KW-1133">Transmembrane helix</keyword>
<evidence type="ECO:0000313" key="3">
    <source>
        <dbReference type="Proteomes" id="UP001501521"/>
    </source>
</evidence>
<name>A0ABP9FDH6_9ACTN</name>
<evidence type="ECO:0008006" key="4">
    <source>
        <dbReference type="Google" id="ProtNLM"/>
    </source>
</evidence>
<keyword evidence="3" id="KW-1185">Reference proteome</keyword>
<gene>
    <name evidence="2" type="ORF">GCM10025789_14340</name>
</gene>
<dbReference type="RefSeq" id="WP_345581109.1">
    <property type="nucleotide sequence ID" value="NZ_BAABLV010000020.1"/>
</dbReference>
<evidence type="ECO:0000313" key="2">
    <source>
        <dbReference type="EMBL" id="GAA4897573.1"/>
    </source>
</evidence>
<keyword evidence="1" id="KW-0472">Membrane</keyword>
<sequence length="329" mass="35825">MYSTWQPVPLGEKWGEVAPGSVLLYTDEAAVVVDARRSSGKLKLRIQRPDGERFEREVKGGQTLRSQGKALLESDDVRAMMLPAVIWHEDKLFSPRNMVALLASAVVTTLLVVLLGMGAGVGSFLYLVFMASGATAMGVRRLWKGGRVSFLAPDRLGLTMGTIHAYALTREQGRLWVPPSPGADRRGLARQRVAAIREACLQLREDIVYRIESPALFDPKVPATAEFEASLVAFDDADDLTPTDALDALAAEAEVTFNVAQANAERLGLEHFPEEARADARRAGKAARLAAGAATEGERQASLGQVRRILDSLALYYLPTIDEKLAIER</sequence>
<dbReference type="Proteomes" id="UP001501521">
    <property type="component" value="Unassembled WGS sequence"/>
</dbReference>
<organism evidence="2 3">
    <name type="scientific">Tessaracoccus lubricantis</name>
    <dbReference type="NCBI Taxonomy" id="545543"/>
    <lineage>
        <taxon>Bacteria</taxon>
        <taxon>Bacillati</taxon>
        <taxon>Actinomycetota</taxon>
        <taxon>Actinomycetes</taxon>
        <taxon>Propionibacteriales</taxon>
        <taxon>Propionibacteriaceae</taxon>
        <taxon>Tessaracoccus</taxon>
    </lineage>
</organism>
<reference evidence="3" key="1">
    <citation type="journal article" date="2019" name="Int. J. Syst. Evol. Microbiol.">
        <title>The Global Catalogue of Microorganisms (GCM) 10K type strain sequencing project: providing services to taxonomists for standard genome sequencing and annotation.</title>
        <authorList>
            <consortium name="The Broad Institute Genomics Platform"/>
            <consortium name="The Broad Institute Genome Sequencing Center for Infectious Disease"/>
            <person name="Wu L."/>
            <person name="Ma J."/>
        </authorList>
    </citation>
    <scope>NUCLEOTIDE SEQUENCE [LARGE SCALE GENOMIC DNA]</scope>
    <source>
        <strain evidence="3">JCM 19125</strain>
    </source>
</reference>
<protein>
    <recommendedName>
        <fullName evidence="4">Band 7 domain-containing protein</fullName>
    </recommendedName>
</protein>
<feature type="transmembrane region" description="Helical" evidence="1">
    <location>
        <begin position="98"/>
        <end position="118"/>
    </location>
</feature>
<dbReference type="EMBL" id="BAABLV010000020">
    <property type="protein sequence ID" value="GAA4897573.1"/>
    <property type="molecule type" value="Genomic_DNA"/>
</dbReference>
<evidence type="ECO:0000256" key="1">
    <source>
        <dbReference type="SAM" id="Phobius"/>
    </source>
</evidence>
<accession>A0ABP9FDH6</accession>
<comment type="caution">
    <text evidence="2">The sequence shown here is derived from an EMBL/GenBank/DDBJ whole genome shotgun (WGS) entry which is preliminary data.</text>
</comment>
<keyword evidence="1" id="KW-0812">Transmembrane</keyword>
<proteinExistence type="predicted"/>